<dbReference type="NCBIfam" id="TIGR03504">
    <property type="entry name" value="FimV_Cterm"/>
    <property type="match status" value="1"/>
</dbReference>
<reference evidence="3 4" key="1">
    <citation type="submission" date="2013-04" db="EMBL/GenBank/DDBJ databases">
        <title>Oceanococcus atlanticus 22II-S10r2 Genome Sequencing.</title>
        <authorList>
            <person name="Lai Q."/>
            <person name="Li G."/>
            <person name="Shao Z."/>
        </authorList>
    </citation>
    <scope>NUCLEOTIDE SEQUENCE [LARGE SCALE GENOMIC DNA]</scope>
    <source>
        <strain evidence="3 4">22II-S10r2</strain>
    </source>
</reference>
<gene>
    <name evidence="3" type="ORF">ATO7_12038</name>
</gene>
<feature type="compositionally biased region" description="Low complexity" evidence="1">
    <location>
        <begin position="172"/>
        <end position="184"/>
    </location>
</feature>
<dbReference type="Gene3D" id="1.20.58.2200">
    <property type="match status" value="1"/>
</dbReference>
<comment type="caution">
    <text evidence="3">The sequence shown here is derived from an EMBL/GenBank/DDBJ whole genome shotgun (WGS) entry which is preliminary data.</text>
</comment>
<evidence type="ECO:0000256" key="1">
    <source>
        <dbReference type="SAM" id="MobiDB-lite"/>
    </source>
</evidence>
<dbReference type="SUPFAM" id="SSF48452">
    <property type="entry name" value="TPR-like"/>
    <property type="match status" value="1"/>
</dbReference>
<dbReference type="Proteomes" id="UP000192342">
    <property type="component" value="Unassembled WGS sequence"/>
</dbReference>
<feature type="compositionally biased region" description="Pro residues" evidence="1">
    <location>
        <begin position="160"/>
        <end position="171"/>
    </location>
</feature>
<organism evidence="3 4">
    <name type="scientific">Oceanococcus atlanticus</name>
    <dbReference type="NCBI Taxonomy" id="1317117"/>
    <lineage>
        <taxon>Bacteria</taxon>
        <taxon>Pseudomonadati</taxon>
        <taxon>Pseudomonadota</taxon>
        <taxon>Gammaproteobacteria</taxon>
        <taxon>Chromatiales</taxon>
        <taxon>Oceanococcaceae</taxon>
        <taxon>Oceanococcus</taxon>
    </lineage>
</organism>
<dbReference type="InterPro" id="IPR011990">
    <property type="entry name" value="TPR-like_helical_dom_sf"/>
</dbReference>
<feature type="region of interest" description="Disordered" evidence="1">
    <location>
        <begin position="778"/>
        <end position="808"/>
    </location>
</feature>
<feature type="region of interest" description="Disordered" evidence="1">
    <location>
        <begin position="515"/>
        <end position="550"/>
    </location>
</feature>
<feature type="compositionally biased region" description="Acidic residues" evidence="1">
    <location>
        <begin position="932"/>
        <end position="951"/>
    </location>
</feature>
<dbReference type="InterPro" id="IPR057840">
    <property type="entry name" value="FimV_N"/>
</dbReference>
<dbReference type="InterPro" id="IPR020012">
    <property type="entry name" value="LysM_FimV"/>
</dbReference>
<evidence type="ECO:0000259" key="2">
    <source>
        <dbReference type="Pfam" id="PF25800"/>
    </source>
</evidence>
<dbReference type="OrthoDB" id="5298707at2"/>
<feature type="region of interest" description="Disordered" evidence="1">
    <location>
        <begin position="1001"/>
        <end position="1054"/>
    </location>
</feature>
<sequence>MNSAQSGGRLGNRPGPSWLGRSAVLLIAGLLPGLASALTAGQISVQSYLNEPFRALVPLRALQVGEAAELKVGLADDEAYRSLGLEKSLFLTSLQFEVREGTNAEQANLVITSTETAKEPFFSVLLAFDGLSGTLVREYTILLDPNTGQPRGQSAVAPEPKAPVTPEPAPQPEVAAAPVETPPQRATQPVSRAPTQPVVRQSAPQADAQPFRSGDAERKVPVPTPNVFEGDTAAPATADPVATTVAFDNQPVSYASEFGPVKAGMTLWQIAAAVRPDPSVTMNQVMWGLYSTNPDQFDGNLNLVKRGAVLKVPSVQALRDVSPAEANALVADEAQRHRDGLSAAPAARGAATQQLELEQANPAVATPRPAIRQVQPERQAAATAAPQVPEPTLEPLELVEDEAAERDSASVLPAADEAQRAQDNSAYEQLEALPDDEGEAGDYAELPSLPMDDEASQELAAEDAVDAALPALEDDASTDSGSQEYPNLFGLGLAALGVLILGLLVVFGLRRRNQGQDQGPVSDFASERPPQRKPVSDFAQAPAEASPSDELADTMAFEATATSDLDDTLTQEFGDTAVQGEVDDTHDFDIPDLDDFVSGAEPKAADDTFGDTVQFDEPQGGAVEFGDTEVKPAAEAPVESAPEEMDFSELEMDSGTQTLDLGSETVSLELNEDPLSEADFQLAYGLYDEAALLLNRAIEAEPDRLELHEKLAETHFAASDADKFKQAAETLKARNPDAETWQRIAIMGQQLCPGDALFGDFEEAGDASVDLDMAFDSQDESAAPAADNSPLEFSLDDAPSASEDVAPQVAAEDDNVLEFSLDEAPAPEAPAAADLDDDFEADFGEFESDDAGADELPDLDELNLDDLEAELGDGAELEPASTPEETATSGPGSEALDDFADLTLSDVSETELGLDTQTGDAADVLGTGTDFQLDDQASDADESDTAFELELDQPSPSDNADELSLADVDASSELADELGAGDLTLSNDASELSLAGDDELSLSDDFAGADDDLDLGDLELSADDDGQATDFNLDDLSLEESADRADLSDLTLDDESDLSMDLGAEETDFNLDDLGGDAEDVAGGDESATKLDLARAYVDMGESDMARSLLEEVVAAGSEDQKADAQELLSKL</sequence>
<dbReference type="Gene3D" id="1.25.40.10">
    <property type="entry name" value="Tetratricopeptide repeat domain"/>
    <property type="match status" value="1"/>
</dbReference>
<proteinExistence type="predicted"/>
<name>A0A1Y1SBT0_9GAMM</name>
<dbReference type="RefSeq" id="WP_083562049.1">
    <property type="nucleotide sequence ID" value="NZ_AQQV01000003.1"/>
</dbReference>
<feature type="compositionally biased region" description="Acidic residues" evidence="1">
    <location>
        <begin position="845"/>
        <end position="876"/>
    </location>
</feature>
<evidence type="ECO:0000313" key="3">
    <source>
        <dbReference type="EMBL" id="ORE86023.1"/>
    </source>
</evidence>
<feature type="domain" description="FimV N-terminal" evidence="2">
    <location>
        <begin position="40"/>
        <end position="145"/>
    </location>
</feature>
<feature type="compositionally biased region" description="Acidic residues" evidence="1">
    <location>
        <begin position="1001"/>
        <end position="1040"/>
    </location>
</feature>
<evidence type="ECO:0000313" key="4">
    <source>
        <dbReference type="Proteomes" id="UP000192342"/>
    </source>
</evidence>
<keyword evidence="4" id="KW-1185">Reference proteome</keyword>
<feature type="region of interest" description="Disordered" evidence="1">
    <location>
        <begin position="845"/>
        <end position="972"/>
    </location>
</feature>
<dbReference type="InterPro" id="IPR038440">
    <property type="entry name" value="FimV_C_sf"/>
</dbReference>
<feature type="region of interest" description="Disordered" evidence="1">
    <location>
        <begin position="146"/>
        <end position="220"/>
    </location>
</feature>
<dbReference type="EMBL" id="AQQV01000003">
    <property type="protein sequence ID" value="ORE86023.1"/>
    <property type="molecule type" value="Genomic_DNA"/>
</dbReference>
<dbReference type="InterPro" id="IPR020011">
    <property type="entry name" value="FimV_C"/>
</dbReference>
<feature type="compositionally biased region" description="Polar residues" evidence="1">
    <location>
        <begin position="185"/>
        <end position="204"/>
    </location>
</feature>
<protein>
    <recommendedName>
        <fullName evidence="2">FimV N-terminal domain-containing protein</fullName>
    </recommendedName>
</protein>
<dbReference type="STRING" id="1317117.ATO7_12038"/>
<dbReference type="AlphaFoldDB" id="A0A1Y1SBT0"/>
<dbReference type="NCBIfam" id="TIGR03505">
    <property type="entry name" value="FimV_core"/>
    <property type="match status" value="1"/>
</dbReference>
<accession>A0A1Y1SBT0</accession>
<dbReference type="Pfam" id="PF25800">
    <property type="entry name" value="FimV_N"/>
    <property type="match status" value="1"/>
</dbReference>
<feature type="region of interest" description="Disordered" evidence="1">
    <location>
        <begin position="402"/>
        <end position="423"/>
    </location>
</feature>